<dbReference type="PANTHER" id="PTHR32251">
    <property type="entry name" value="3-OXO-5-ALPHA-STEROID 4-DEHYDROGENASE"/>
    <property type="match status" value="1"/>
</dbReference>
<dbReference type="RefSeq" id="WP_089380085.1">
    <property type="nucleotide sequence ID" value="NZ_FZNT01000001.1"/>
</dbReference>
<keyword evidence="1" id="KW-0472">Membrane</keyword>
<evidence type="ECO:0000313" key="3">
    <source>
        <dbReference type="Proteomes" id="UP000198384"/>
    </source>
</evidence>
<feature type="transmembrane region" description="Helical" evidence="1">
    <location>
        <begin position="141"/>
        <end position="164"/>
    </location>
</feature>
<dbReference type="PANTHER" id="PTHR32251:SF23">
    <property type="entry name" value="3-OXO-5-ALPHA-STEROID 4-DEHYDROGENASE (DUF1295)"/>
    <property type="match status" value="1"/>
</dbReference>
<keyword evidence="3" id="KW-1185">Reference proteome</keyword>
<keyword evidence="1" id="KW-1133">Transmembrane helix</keyword>
<feature type="transmembrane region" description="Helical" evidence="1">
    <location>
        <begin position="88"/>
        <end position="106"/>
    </location>
</feature>
<reference evidence="2 3" key="1">
    <citation type="submission" date="2017-06" db="EMBL/GenBank/DDBJ databases">
        <authorList>
            <person name="Kim H.J."/>
            <person name="Triplett B.A."/>
        </authorList>
    </citation>
    <scope>NUCLEOTIDE SEQUENCE [LARGE SCALE GENOMIC DNA]</scope>
    <source>
        <strain evidence="2 3">DSM 29150</strain>
    </source>
</reference>
<dbReference type="EMBL" id="FZNT01000001">
    <property type="protein sequence ID" value="SNR33771.1"/>
    <property type="molecule type" value="Genomic_DNA"/>
</dbReference>
<evidence type="ECO:0000256" key="1">
    <source>
        <dbReference type="SAM" id="Phobius"/>
    </source>
</evidence>
<dbReference type="AlphaFoldDB" id="A0A238VHV5"/>
<dbReference type="GO" id="GO:0016020">
    <property type="term" value="C:membrane"/>
    <property type="evidence" value="ECO:0007669"/>
    <property type="project" value="TreeGrafter"/>
</dbReference>
<protein>
    <submittedName>
        <fullName evidence="2">Steroid 5-alpha reductase family enzyme</fullName>
    </submittedName>
</protein>
<organism evidence="2 3">
    <name type="scientific">Lutibacter agarilyticus</name>
    <dbReference type="NCBI Taxonomy" id="1109740"/>
    <lineage>
        <taxon>Bacteria</taxon>
        <taxon>Pseudomonadati</taxon>
        <taxon>Bacteroidota</taxon>
        <taxon>Flavobacteriia</taxon>
        <taxon>Flavobacteriales</taxon>
        <taxon>Flavobacteriaceae</taxon>
        <taxon>Lutibacter</taxon>
    </lineage>
</organism>
<name>A0A238VHV5_9FLAO</name>
<feature type="transmembrane region" description="Helical" evidence="1">
    <location>
        <begin position="66"/>
        <end position="82"/>
    </location>
</feature>
<dbReference type="OrthoDB" id="9779233at2"/>
<feature type="transmembrane region" description="Helical" evidence="1">
    <location>
        <begin position="7"/>
        <end position="24"/>
    </location>
</feature>
<dbReference type="Pfam" id="PF06966">
    <property type="entry name" value="DUF1295"/>
    <property type="match status" value="1"/>
</dbReference>
<sequence length="309" mass="35938">MNIIKVASLLIVTLFIVPIISYFFGTPLGAIEWLALKTVLYVNLGAIIYCFVIGEITDNKSQVDKLWSLIPIVYVWIISAYGNYSPRLILMTILVAIWGIRLTYNFSRTGAFSIKFWEGEEDYRWQILREKPEFKARWKWTLFNLFFISGYQHILILLFSLPTLVVLQFNNTPLGVLDYVATVLMLFFIIFETIADEQHYAFQTKKHTLIKAGKKLTGDYKKGFLDKGLWALSRHPNYWAEQSIWVSFYLFSVAASGQWINWSIAGCLLLLVLFQGSSEFSEEISAGKYPEYLNYQKKVSRFFPWKNIK</sequence>
<gene>
    <name evidence="2" type="ORF">SAMN06265371_101442</name>
</gene>
<feature type="transmembrane region" description="Helical" evidence="1">
    <location>
        <begin position="176"/>
        <end position="195"/>
    </location>
</feature>
<dbReference type="Proteomes" id="UP000198384">
    <property type="component" value="Unassembled WGS sequence"/>
</dbReference>
<keyword evidence="1" id="KW-0812">Transmembrane</keyword>
<dbReference type="Gene3D" id="1.20.120.1630">
    <property type="match status" value="1"/>
</dbReference>
<accession>A0A238VHV5</accession>
<dbReference type="InterPro" id="IPR010721">
    <property type="entry name" value="UstE-like"/>
</dbReference>
<feature type="transmembrane region" description="Helical" evidence="1">
    <location>
        <begin position="30"/>
        <end position="54"/>
    </location>
</feature>
<evidence type="ECO:0000313" key="2">
    <source>
        <dbReference type="EMBL" id="SNR33771.1"/>
    </source>
</evidence>
<proteinExistence type="predicted"/>